<dbReference type="EMBL" id="JAHOEL010000070">
    <property type="protein sequence ID" value="MBV3393395.1"/>
    <property type="molecule type" value="Genomic_DNA"/>
</dbReference>
<dbReference type="RefSeq" id="WP_161220300.1">
    <property type="nucleotide sequence ID" value="NZ_JAHOEB010000072.1"/>
</dbReference>
<accession>A0AAW4MST8</accession>
<sequence>MKKIKFYIIFLSISILFLLFDWYYSRKLNLDYIKMIIFSLTIVFAYQLLRNKFLNKL</sequence>
<feature type="transmembrane region" description="Helical" evidence="1">
    <location>
        <begin position="30"/>
        <end position="49"/>
    </location>
</feature>
<comment type="caution">
    <text evidence="2">The sequence shown here is derived from an EMBL/GenBank/DDBJ whole genome shotgun (WGS) entry which is preliminary data.</text>
</comment>
<name>A0AAW4MST8_9FIRM</name>
<keyword evidence="1" id="KW-1133">Transmembrane helix</keyword>
<dbReference type="EMBL" id="JAHOEF010000072">
    <property type="protein sequence ID" value="MBV3383391.1"/>
    <property type="molecule type" value="Genomic_DNA"/>
</dbReference>
<evidence type="ECO:0000313" key="4">
    <source>
        <dbReference type="Proteomes" id="UP001196408"/>
    </source>
</evidence>
<protein>
    <submittedName>
        <fullName evidence="2">Uncharacterized protein</fullName>
    </submittedName>
</protein>
<dbReference type="AlphaFoldDB" id="A0AAW4MST8"/>
<feature type="transmembrane region" description="Helical" evidence="1">
    <location>
        <begin position="7"/>
        <end position="24"/>
    </location>
</feature>
<reference evidence="2 5" key="1">
    <citation type="submission" date="2021-06" db="EMBL/GenBank/DDBJ databases">
        <title>Collection of gut derived symbiotic bacterial strains cultured from healthy donors.</title>
        <authorList>
            <person name="Lin H."/>
            <person name="Littmann E."/>
            <person name="Pamer E.G."/>
        </authorList>
    </citation>
    <scope>NUCLEOTIDE SEQUENCE</scope>
    <source>
        <strain evidence="3 5">MSK.21.70</strain>
        <strain evidence="2">MSK.21.82</strain>
    </source>
</reference>
<organism evidence="2 4">
    <name type="scientific">Catenibacterium mitsuokai</name>
    <dbReference type="NCBI Taxonomy" id="100886"/>
    <lineage>
        <taxon>Bacteria</taxon>
        <taxon>Bacillati</taxon>
        <taxon>Bacillota</taxon>
        <taxon>Erysipelotrichia</taxon>
        <taxon>Erysipelotrichales</taxon>
        <taxon>Coprobacillaceae</taxon>
        <taxon>Catenibacterium</taxon>
    </lineage>
</organism>
<evidence type="ECO:0000313" key="2">
    <source>
        <dbReference type="EMBL" id="MBV3383391.1"/>
    </source>
</evidence>
<keyword evidence="1" id="KW-0812">Transmembrane</keyword>
<dbReference type="Proteomes" id="UP001196408">
    <property type="component" value="Unassembled WGS sequence"/>
</dbReference>
<evidence type="ECO:0000313" key="5">
    <source>
        <dbReference type="Proteomes" id="UP001197492"/>
    </source>
</evidence>
<evidence type="ECO:0000313" key="3">
    <source>
        <dbReference type="EMBL" id="MBV3393395.1"/>
    </source>
</evidence>
<proteinExistence type="predicted"/>
<gene>
    <name evidence="2" type="ORF">KSV97_09250</name>
    <name evidence="3" type="ORF">KSW06_09075</name>
</gene>
<keyword evidence="5" id="KW-1185">Reference proteome</keyword>
<dbReference type="Proteomes" id="UP001197492">
    <property type="component" value="Unassembled WGS sequence"/>
</dbReference>
<evidence type="ECO:0000256" key="1">
    <source>
        <dbReference type="SAM" id="Phobius"/>
    </source>
</evidence>
<keyword evidence="1" id="KW-0472">Membrane</keyword>